<dbReference type="Proteomes" id="UP000011648">
    <property type="component" value="Unassembled WGS sequence"/>
</dbReference>
<sequence length="280" mass="31307">MLGAGGLLGVLGVGTDRAAAACDRPDDVIHLDYDDYDSWDDIYRLSNGDSETLDLVTDPVYSENTALQLQVREGNHWGASMHYDFEDGLFELTGRVRFGLDTGWGMAGRYPANCRLWNCAMALGGGSAGGGMPTGSNGWSNRMYITNRDSDPEGPFYLLSHTYHLDQNQDHDFIMDGEEYAYGQPEIVPGNWYEFKYYVCVNTITNGVANPDGIVRYWLDDELVYERTNFRFTEDHDDNIIDSNGPAGHYGGRYEAPQNLYAYYDDHSMALNGRLDSGPC</sequence>
<dbReference type="PATRIC" id="fig|1230458.4.peg.2599"/>
<keyword evidence="2" id="KW-1185">Reference proteome</keyword>
<organism evidence="1 2">
    <name type="scientific">Natrialba taiwanensis DSM 12281</name>
    <dbReference type="NCBI Taxonomy" id="1230458"/>
    <lineage>
        <taxon>Archaea</taxon>
        <taxon>Methanobacteriati</taxon>
        <taxon>Methanobacteriota</taxon>
        <taxon>Stenosarchaea group</taxon>
        <taxon>Halobacteria</taxon>
        <taxon>Halobacteriales</taxon>
        <taxon>Natrialbaceae</taxon>
        <taxon>Natrialba</taxon>
    </lineage>
</organism>
<proteinExistence type="predicted"/>
<reference evidence="1 2" key="1">
    <citation type="journal article" date="2014" name="PLoS Genet.">
        <title>Phylogenetically driven sequencing of extremely halophilic archaea reveals strategies for static and dynamic osmo-response.</title>
        <authorList>
            <person name="Becker E.A."/>
            <person name="Seitzer P.M."/>
            <person name="Tritt A."/>
            <person name="Larsen D."/>
            <person name="Krusor M."/>
            <person name="Yao A.I."/>
            <person name="Wu D."/>
            <person name="Madern D."/>
            <person name="Eisen J.A."/>
            <person name="Darling A.E."/>
            <person name="Facciotti M.T."/>
        </authorList>
    </citation>
    <scope>NUCLEOTIDE SEQUENCE [LARGE SCALE GENOMIC DNA]</scope>
    <source>
        <strain evidence="1 2">DSM 12281</strain>
    </source>
</reference>
<dbReference type="AlphaFoldDB" id="L9ZTU5"/>
<dbReference type="RefSeq" id="WP_006826293.1">
    <property type="nucleotide sequence ID" value="NZ_AOIL01000048.1"/>
</dbReference>
<accession>L9ZTU5</accession>
<name>L9ZTU5_9EURY</name>
<evidence type="ECO:0000313" key="1">
    <source>
        <dbReference type="EMBL" id="ELY89900.1"/>
    </source>
</evidence>
<comment type="caution">
    <text evidence="1">The sequence shown here is derived from an EMBL/GenBank/DDBJ whole genome shotgun (WGS) entry which is preliminary data.</text>
</comment>
<dbReference type="OrthoDB" id="202036at2157"/>
<evidence type="ECO:0008006" key="3">
    <source>
        <dbReference type="Google" id="ProtNLM"/>
    </source>
</evidence>
<protein>
    <recommendedName>
        <fullName evidence="3">GH16 domain-containing protein</fullName>
    </recommendedName>
</protein>
<evidence type="ECO:0000313" key="2">
    <source>
        <dbReference type="Proteomes" id="UP000011648"/>
    </source>
</evidence>
<dbReference type="Gene3D" id="2.60.120.200">
    <property type="match status" value="1"/>
</dbReference>
<dbReference type="EMBL" id="AOIL01000048">
    <property type="protein sequence ID" value="ELY89900.1"/>
    <property type="molecule type" value="Genomic_DNA"/>
</dbReference>
<gene>
    <name evidence="1" type="ORF">C484_12896</name>
</gene>